<dbReference type="Gene3D" id="3.40.605.10">
    <property type="entry name" value="Aldehyde Dehydrogenase, Chain A, domain 1"/>
    <property type="match status" value="1"/>
</dbReference>
<dbReference type="InterPro" id="IPR016162">
    <property type="entry name" value="Ald_DH_N"/>
</dbReference>
<evidence type="ECO:0000256" key="3">
    <source>
        <dbReference type="ARBA" id="ARBA00023027"/>
    </source>
</evidence>
<evidence type="ECO:0000313" key="6">
    <source>
        <dbReference type="Proteomes" id="UP001295423"/>
    </source>
</evidence>
<keyword evidence="3" id="KW-0520">NAD</keyword>
<dbReference type="AlphaFoldDB" id="A0AAD2CLX6"/>
<accession>A0AAD2CLX6</accession>
<dbReference type="FunFam" id="3.40.605.10:FF:000019">
    <property type="entry name" value="probable aldehyde dehydrogenase"/>
    <property type="match status" value="1"/>
</dbReference>
<dbReference type="SUPFAM" id="SSF53720">
    <property type="entry name" value="ALDH-like"/>
    <property type="match status" value="1"/>
</dbReference>
<evidence type="ECO:0000256" key="2">
    <source>
        <dbReference type="ARBA" id="ARBA00023002"/>
    </source>
</evidence>
<keyword evidence="2" id="KW-0560">Oxidoreductase</keyword>
<dbReference type="PANTHER" id="PTHR43521">
    <property type="entry name" value="ALPHA-AMINOADIPIC SEMIALDEHYDE DEHYDROGENASE"/>
    <property type="match status" value="1"/>
</dbReference>
<evidence type="ECO:0000256" key="1">
    <source>
        <dbReference type="ARBA" id="ARBA00009986"/>
    </source>
</evidence>
<dbReference type="InterPro" id="IPR016161">
    <property type="entry name" value="Ald_DH/histidinol_DH"/>
</dbReference>
<gene>
    <name evidence="5" type="ORF">CYCCA115_LOCUS5374</name>
</gene>
<name>A0AAD2CLX6_9STRA</name>
<dbReference type="InterPro" id="IPR015590">
    <property type="entry name" value="Aldehyde_DH_dom"/>
</dbReference>
<evidence type="ECO:0000313" key="5">
    <source>
        <dbReference type="EMBL" id="CAJ1936804.1"/>
    </source>
</evidence>
<evidence type="ECO:0000259" key="4">
    <source>
        <dbReference type="Pfam" id="PF00171"/>
    </source>
</evidence>
<feature type="domain" description="Aldehyde dehydrogenase" evidence="4">
    <location>
        <begin position="129"/>
        <end position="505"/>
    </location>
</feature>
<keyword evidence="6" id="KW-1185">Reference proteome</keyword>
<comment type="similarity">
    <text evidence="1">Belongs to the aldehyde dehydrogenase family.</text>
</comment>
<reference evidence="5" key="1">
    <citation type="submission" date="2023-08" db="EMBL/GenBank/DDBJ databases">
        <authorList>
            <person name="Audoor S."/>
            <person name="Bilcke G."/>
        </authorList>
    </citation>
    <scope>NUCLEOTIDE SEQUENCE</scope>
</reference>
<dbReference type="EMBL" id="CAKOGP040000558">
    <property type="protein sequence ID" value="CAJ1936804.1"/>
    <property type="molecule type" value="Genomic_DNA"/>
</dbReference>
<proteinExistence type="inferred from homology"/>
<dbReference type="InterPro" id="IPR016163">
    <property type="entry name" value="Ald_DH_C"/>
</dbReference>
<organism evidence="5 6">
    <name type="scientific">Cylindrotheca closterium</name>
    <dbReference type="NCBI Taxonomy" id="2856"/>
    <lineage>
        <taxon>Eukaryota</taxon>
        <taxon>Sar</taxon>
        <taxon>Stramenopiles</taxon>
        <taxon>Ochrophyta</taxon>
        <taxon>Bacillariophyta</taxon>
        <taxon>Bacillariophyceae</taxon>
        <taxon>Bacillariophycidae</taxon>
        <taxon>Bacillariales</taxon>
        <taxon>Bacillariaceae</taxon>
        <taxon>Cylindrotheca</taxon>
    </lineage>
</organism>
<dbReference type="Pfam" id="PF00171">
    <property type="entry name" value="Aldedh"/>
    <property type="match status" value="1"/>
</dbReference>
<protein>
    <recommendedName>
        <fullName evidence="4">Aldehyde dehydrogenase domain-containing protein</fullName>
    </recommendedName>
</protein>
<sequence>MLQAVTLRRGAKSLQAASRSFTRNLSSKPAWATIDVGEMGKLPTPYAVSNLVGGEWRKAKSEMLIPHPLDKNQHSIFSVPDTDVSELEPFFKSMRKVPKSGVHNPLKNPHRYVEYGEISRLAGAALSDEKVAEYFAELIMNCVPKSKGQALGEVKVTADFLNNFAGDNVRRLAKSFGVPGDHYGQFSQGHRWPYGAVGLVTPFNFPLEIPVLQLMGALYMGNKPVIKPSEQVSVVMEQFVRLLIHSGMDPNDLDLLNCRGPVVEKLILETPLRVTQFTGSSKVAEHLSQATNGKVKIEDAGFDWKVIGPDVDDVDYVAWQCDQDAYATIGQKCSAQSICFIHENWKSTNLLAKMKENAEARSLSDLTAGPVLTQTTKQFLDHANSIAAIEGAEILWGGKELKDHNIPDIYGAVEPTAVFVPLEEMMKEENFSLCSTEIFAPFQVVTTYDDDSVDLVLHALEKMSHHLTAAVVSNDLEFQSKILSNTVNGTTYVGRRARTTGAPQNHWFGPAGDPRGCGIGTPEAIQLVWSCHREIVNDNFVPDGWTQPKAT</sequence>
<dbReference type="PANTHER" id="PTHR43521:SF7">
    <property type="entry name" value="DELTA-1-PYRROLINE-5-CARBOXYLATE DEHYDROGENASE 12A1, MITOCHONDRIAL"/>
    <property type="match status" value="1"/>
</dbReference>
<dbReference type="GO" id="GO:0004029">
    <property type="term" value="F:aldehyde dehydrogenase (NAD+) activity"/>
    <property type="evidence" value="ECO:0007669"/>
    <property type="project" value="InterPro"/>
</dbReference>
<dbReference type="Proteomes" id="UP001295423">
    <property type="component" value="Unassembled WGS sequence"/>
</dbReference>
<dbReference type="Gene3D" id="3.40.309.10">
    <property type="entry name" value="Aldehyde Dehydrogenase, Chain A, domain 2"/>
    <property type="match status" value="1"/>
</dbReference>
<dbReference type="InterPro" id="IPR044638">
    <property type="entry name" value="ALDH7A1-like"/>
</dbReference>
<comment type="caution">
    <text evidence="5">The sequence shown here is derived from an EMBL/GenBank/DDBJ whole genome shotgun (WGS) entry which is preliminary data.</text>
</comment>